<keyword evidence="8" id="KW-1185">Reference proteome</keyword>
<dbReference type="RefSeq" id="WP_187553136.1">
    <property type="nucleotide sequence ID" value="NZ_BMZL01000001.1"/>
</dbReference>
<name>A0A7G9SRZ5_9GAMM</name>
<dbReference type="CDD" id="cd07205">
    <property type="entry name" value="Pat_PNPLA6_PNPLA7_NTE1_like"/>
    <property type="match status" value="1"/>
</dbReference>
<dbReference type="EMBL" id="CP060719">
    <property type="protein sequence ID" value="QNN70620.1"/>
    <property type="molecule type" value="Genomic_DNA"/>
</dbReference>
<feature type="domain" description="PNPLA" evidence="6">
    <location>
        <begin position="47"/>
        <end position="239"/>
    </location>
</feature>
<evidence type="ECO:0000256" key="5">
    <source>
        <dbReference type="SAM" id="SignalP"/>
    </source>
</evidence>
<evidence type="ECO:0000256" key="4">
    <source>
        <dbReference type="PROSITE-ProRule" id="PRU01161"/>
    </source>
</evidence>
<organism evidence="7 8">
    <name type="scientific">Thermomonas carbonis</name>
    <dbReference type="NCBI Taxonomy" id="1463158"/>
    <lineage>
        <taxon>Bacteria</taxon>
        <taxon>Pseudomonadati</taxon>
        <taxon>Pseudomonadota</taxon>
        <taxon>Gammaproteobacteria</taxon>
        <taxon>Lysobacterales</taxon>
        <taxon>Lysobacteraceae</taxon>
        <taxon>Thermomonas</taxon>
    </lineage>
</organism>
<keyword evidence="5" id="KW-0732">Signal</keyword>
<evidence type="ECO:0000256" key="3">
    <source>
        <dbReference type="ARBA" id="ARBA00023098"/>
    </source>
</evidence>
<sequence length="753" mass="81525">MGTQRRRTWRDAGNRLALAIAMAGMGAMSNGVNAAPPVQLQPDCVGVVLGGGGARGIAHIGVLKVLERERIPVCALSGTSMGAIVGGLYATGYDAAELEKIVGSIDWAGMFVDDPPRPELPMDRKDEEFRHLLDLEIGYRDGRLGFPVGLVRGQKLMLLLRRLTLSTWRAEDFDALPIPFRAVSADIVTGRKVVFDDGDLALAIRASMSVPGAFAPVKVGDQLLVDGGMAENVPIDEMRAMGVQRMVVVDVGSKLLGQEALTNPAVILDQMITALMTEKTERSLATLDADDVLIRPDLGDITSGQFNRTTEAVAVGERAAEALLPQLRRFAVSAERYAALRAGQHRRGFDPGLLAFLDVEPGHTPSATRHVAWATEGLVGKPFDVDKVEHAVSRAYGDGRFEQIGYRLVERDGQAGLEVIPTQKPWTAFGRIGLQLDDNFNGRNNYLLSAELTFNDANRIGGKWRNLLQLGRVTGLRSEFVQPFGEAGAFYLKPALEIRADSLPLSVDGEQVAEYRLVRRQLDLEAGYSPSPHWRVGVAAIGGRDRARRIVGDSTTFAGGSESFAGARINATWDSLDSVSFPAKGLRATAELVSLHPWGGTTLDGEVARMSLDWAHSWDRYHLLLGTRLASALQDDGFFQAQTFLGGFLNLSGFGERSLVGNQAALARAVLYRRVGDTTRIFAMPMFVGGSLEAGNVWDRRDAVDFGSLIAGGSLFTGFDTPLGPIFLGYGRNQTGADSWYLSFGSLLRQEPK</sequence>
<feature type="short sequence motif" description="GXGXXG" evidence="4">
    <location>
        <begin position="51"/>
        <end position="56"/>
    </location>
</feature>
<dbReference type="SUPFAM" id="SSF52151">
    <property type="entry name" value="FabD/lysophospholipase-like"/>
    <property type="match status" value="1"/>
</dbReference>
<evidence type="ECO:0000313" key="7">
    <source>
        <dbReference type="EMBL" id="QNN70620.1"/>
    </source>
</evidence>
<evidence type="ECO:0000256" key="2">
    <source>
        <dbReference type="ARBA" id="ARBA00022963"/>
    </source>
</evidence>
<dbReference type="InterPro" id="IPR016035">
    <property type="entry name" value="Acyl_Trfase/lysoPLipase"/>
</dbReference>
<dbReference type="Gene3D" id="3.40.1090.10">
    <property type="entry name" value="Cytosolic phospholipase A2 catalytic domain"/>
    <property type="match status" value="2"/>
</dbReference>
<feature type="short sequence motif" description="DGA/G" evidence="4">
    <location>
        <begin position="226"/>
        <end position="228"/>
    </location>
</feature>
<dbReference type="AlphaFoldDB" id="A0A7G9SRZ5"/>
<proteinExistence type="predicted"/>
<accession>A0A7G9SRZ5</accession>
<feature type="signal peptide" evidence="5">
    <location>
        <begin position="1"/>
        <end position="34"/>
    </location>
</feature>
<dbReference type="GO" id="GO:0016042">
    <property type="term" value="P:lipid catabolic process"/>
    <property type="evidence" value="ECO:0007669"/>
    <property type="project" value="UniProtKB-UniRule"/>
</dbReference>
<dbReference type="PROSITE" id="PS51635">
    <property type="entry name" value="PNPLA"/>
    <property type="match status" value="1"/>
</dbReference>
<evidence type="ECO:0000313" key="8">
    <source>
        <dbReference type="Proteomes" id="UP000515804"/>
    </source>
</evidence>
<keyword evidence="2 4" id="KW-0442">Lipid degradation</keyword>
<protein>
    <submittedName>
        <fullName evidence="7">Patatin-like phospholipase family protein</fullName>
    </submittedName>
</protein>
<evidence type="ECO:0000259" key="6">
    <source>
        <dbReference type="PROSITE" id="PS51635"/>
    </source>
</evidence>
<dbReference type="InterPro" id="IPR050301">
    <property type="entry name" value="NTE"/>
</dbReference>
<feature type="active site" description="Nucleophile" evidence="4">
    <location>
        <position position="80"/>
    </location>
</feature>
<dbReference type="PANTHER" id="PTHR14226">
    <property type="entry name" value="NEUROPATHY TARGET ESTERASE/SWISS CHEESE D.MELANOGASTER"/>
    <property type="match status" value="1"/>
</dbReference>
<gene>
    <name evidence="7" type="ORF">H9L16_03125</name>
</gene>
<dbReference type="Gene3D" id="2.40.160.50">
    <property type="entry name" value="membrane protein fhac: a member of the omp85/tpsb transporter family"/>
    <property type="match status" value="1"/>
</dbReference>
<feature type="chain" id="PRO_5028892964" evidence="5">
    <location>
        <begin position="35"/>
        <end position="753"/>
    </location>
</feature>
<dbReference type="Pfam" id="PF01734">
    <property type="entry name" value="Patatin"/>
    <property type="match status" value="1"/>
</dbReference>
<dbReference type="KEGG" id="tcn:H9L16_03125"/>
<feature type="active site" description="Proton acceptor" evidence="4">
    <location>
        <position position="226"/>
    </location>
</feature>
<dbReference type="GO" id="GO:0016787">
    <property type="term" value="F:hydrolase activity"/>
    <property type="evidence" value="ECO:0007669"/>
    <property type="project" value="UniProtKB-UniRule"/>
</dbReference>
<keyword evidence="3 4" id="KW-0443">Lipid metabolism</keyword>
<feature type="short sequence motif" description="GXSXG" evidence="4">
    <location>
        <begin position="78"/>
        <end position="82"/>
    </location>
</feature>
<dbReference type="Proteomes" id="UP000515804">
    <property type="component" value="Chromosome"/>
</dbReference>
<keyword evidence="1 4" id="KW-0378">Hydrolase</keyword>
<dbReference type="InterPro" id="IPR002641">
    <property type="entry name" value="PNPLA_dom"/>
</dbReference>
<dbReference type="PANTHER" id="PTHR14226:SF29">
    <property type="entry name" value="NEUROPATHY TARGET ESTERASE SWS"/>
    <property type="match status" value="1"/>
</dbReference>
<evidence type="ECO:0000256" key="1">
    <source>
        <dbReference type="ARBA" id="ARBA00022801"/>
    </source>
</evidence>
<reference evidence="7 8" key="1">
    <citation type="submission" date="2020-08" db="EMBL/GenBank/DDBJ databases">
        <title>Genome sequence of Thermomonas carbonis KCTC 42013T.</title>
        <authorList>
            <person name="Hyun D.-W."/>
            <person name="Bae J.-W."/>
        </authorList>
    </citation>
    <scope>NUCLEOTIDE SEQUENCE [LARGE SCALE GENOMIC DNA]</scope>
    <source>
        <strain evidence="7 8">KCTC 42013</strain>
    </source>
</reference>